<dbReference type="InParanoid" id="A2DBS1"/>
<feature type="repeat" description="ANK" evidence="3">
    <location>
        <begin position="410"/>
        <end position="442"/>
    </location>
</feature>
<gene>
    <name evidence="4" type="ORF">TVAG_094490</name>
</gene>
<feature type="repeat" description="ANK" evidence="3">
    <location>
        <begin position="443"/>
        <end position="475"/>
    </location>
</feature>
<dbReference type="Pfam" id="PF12796">
    <property type="entry name" value="Ank_2"/>
    <property type="match status" value="2"/>
</dbReference>
<dbReference type="InterPro" id="IPR036770">
    <property type="entry name" value="Ankyrin_rpt-contain_sf"/>
</dbReference>
<dbReference type="RefSeq" id="XP_001583260.1">
    <property type="nucleotide sequence ID" value="XM_001583210.1"/>
</dbReference>
<name>A2DBS1_TRIV3</name>
<feature type="repeat" description="ANK" evidence="3">
    <location>
        <begin position="377"/>
        <end position="409"/>
    </location>
</feature>
<dbReference type="OMA" id="RINDCRP"/>
<evidence type="ECO:0000313" key="4">
    <source>
        <dbReference type="EMBL" id="EAY22274.1"/>
    </source>
</evidence>
<dbReference type="Pfam" id="PF00023">
    <property type="entry name" value="Ank"/>
    <property type="match status" value="2"/>
</dbReference>
<dbReference type="PANTHER" id="PTHR24188">
    <property type="entry name" value="ANKYRIN REPEAT PROTEIN"/>
    <property type="match status" value="1"/>
</dbReference>
<sequence>MISIQLDSPILQRINDCRPNEKITLNINNVKFTLNKYFLIAFSPDIHSRYLLNKNIDIVEIYSYFESPNTYNILEDILQLKKAEFNADDAILKDLFHIGVKLQINELKDLYKTYIIDKLTIDLTNCFQLLEFYVEFSIKEKTKECIEYISSHFFEFEEKQLISNLKNFGFDTLQQILNNSKLVISDEDFLARLIISLSEENKIFFPLIEHVHLEFCSEEIINTILNTSNANNYLDVIKSLHDSLIRSRTNDDRIYHRYTNSEELVWDSQLPELENVYKFFCEILEKGNLYIMSYLQKEGLVEKKYKDSDSNGKNVLQVASEKGNLKLVKYLISVGADKEAKDKNGYTPLIWASRNGHLEVVKYLESVGADKEAKDKNGYTPLTYAASKGHLEIVEYLISAGADKEARDNYGYTPLMYASINNKFDNVKCLVSNGANIEARDKNGNTPLSHASRNGHLEIAQYLISSGANKETKDNYGFTPLILASSNGHIEVVKYLDSIHADKEAKSDNGYTPLICASTGGHLEVVKYLVSIGANKEAKNNDGCTPLISASRNAKLPVVQYLISVEANKEAKDIWGNTPLIWASSIDCIELVQYFISVGANKNAKDNDGISVLAHARGNVRDYLRSVGAK</sequence>
<dbReference type="Pfam" id="PF13637">
    <property type="entry name" value="Ank_4"/>
    <property type="match status" value="1"/>
</dbReference>
<keyword evidence="1" id="KW-0677">Repeat</keyword>
<dbReference type="PROSITE" id="PS50088">
    <property type="entry name" value="ANK_REPEAT"/>
    <property type="match status" value="9"/>
</dbReference>
<dbReference type="VEuPathDB" id="TrichDB:TVAGG3_0380750"/>
<feature type="repeat" description="ANK" evidence="3">
    <location>
        <begin position="575"/>
        <end position="607"/>
    </location>
</feature>
<feature type="repeat" description="ANK" evidence="3">
    <location>
        <begin position="542"/>
        <end position="574"/>
    </location>
</feature>
<dbReference type="Gene3D" id="1.25.40.20">
    <property type="entry name" value="Ankyrin repeat-containing domain"/>
    <property type="match status" value="3"/>
</dbReference>
<dbReference type="PRINTS" id="PR01415">
    <property type="entry name" value="ANKYRIN"/>
</dbReference>
<evidence type="ECO:0000313" key="5">
    <source>
        <dbReference type="Proteomes" id="UP000001542"/>
    </source>
</evidence>
<keyword evidence="2 3" id="KW-0040">ANK repeat</keyword>
<dbReference type="InterPro" id="IPR002110">
    <property type="entry name" value="Ankyrin_rpt"/>
</dbReference>
<protein>
    <submittedName>
        <fullName evidence="4">Ankyrin repeat protein, putative</fullName>
    </submittedName>
</protein>
<dbReference type="PANTHER" id="PTHR24188:SF29">
    <property type="entry name" value="GH09064P"/>
    <property type="match status" value="1"/>
</dbReference>
<dbReference type="Gene3D" id="3.30.710.10">
    <property type="entry name" value="Potassium Channel Kv1.1, Chain A"/>
    <property type="match status" value="1"/>
</dbReference>
<evidence type="ECO:0000256" key="3">
    <source>
        <dbReference type="PROSITE-ProRule" id="PRU00023"/>
    </source>
</evidence>
<reference evidence="4" key="1">
    <citation type="submission" date="2006-10" db="EMBL/GenBank/DDBJ databases">
        <authorList>
            <person name="Amadeo P."/>
            <person name="Zhao Q."/>
            <person name="Wortman J."/>
            <person name="Fraser-Liggett C."/>
            <person name="Carlton J."/>
        </authorList>
    </citation>
    <scope>NUCLEOTIDE SEQUENCE</scope>
    <source>
        <strain evidence="4">G3</strain>
    </source>
</reference>
<keyword evidence="5" id="KW-1185">Reference proteome</keyword>
<feature type="repeat" description="ANK" evidence="3">
    <location>
        <begin position="476"/>
        <end position="508"/>
    </location>
</feature>
<organism evidence="4 5">
    <name type="scientific">Trichomonas vaginalis (strain ATCC PRA-98 / G3)</name>
    <dbReference type="NCBI Taxonomy" id="412133"/>
    <lineage>
        <taxon>Eukaryota</taxon>
        <taxon>Metamonada</taxon>
        <taxon>Parabasalia</taxon>
        <taxon>Trichomonadida</taxon>
        <taxon>Trichomonadidae</taxon>
        <taxon>Trichomonas</taxon>
    </lineage>
</organism>
<reference evidence="4" key="2">
    <citation type="journal article" date="2007" name="Science">
        <title>Draft genome sequence of the sexually transmitted pathogen Trichomonas vaginalis.</title>
        <authorList>
            <person name="Carlton J.M."/>
            <person name="Hirt R.P."/>
            <person name="Silva J.C."/>
            <person name="Delcher A.L."/>
            <person name="Schatz M."/>
            <person name="Zhao Q."/>
            <person name="Wortman J.R."/>
            <person name="Bidwell S.L."/>
            <person name="Alsmark U.C.M."/>
            <person name="Besteiro S."/>
            <person name="Sicheritz-Ponten T."/>
            <person name="Noel C.J."/>
            <person name="Dacks J.B."/>
            <person name="Foster P.G."/>
            <person name="Simillion C."/>
            <person name="Van de Peer Y."/>
            <person name="Miranda-Saavedra D."/>
            <person name="Barton G.J."/>
            <person name="Westrop G.D."/>
            <person name="Mueller S."/>
            <person name="Dessi D."/>
            <person name="Fiori P.L."/>
            <person name="Ren Q."/>
            <person name="Paulsen I."/>
            <person name="Zhang H."/>
            <person name="Bastida-Corcuera F.D."/>
            <person name="Simoes-Barbosa A."/>
            <person name="Brown M.T."/>
            <person name="Hayes R.D."/>
            <person name="Mukherjee M."/>
            <person name="Okumura C.Y."/>
            <person name="Schneider R."/>
            <person name="Smith A.J."/>
            <person name="Vanacova S."/>
            <person name="Villalvazo M."/>
            <person name="Haas B.J."/>
            <person name="Pertea M."/>
            <person name="Feldblyum T.V."/>
            <person name="Utterback T.R."/>
            <person name="Shu C.L."/>
            <person name="Osoegawa K."/>
            <person name="de Jong P.J."/>
            <person name="Hrdy I."/>
            <person name="Horvathova L."/>
            <person name="Zubacova Z."/>
            <person name="Dolezal P."/>
            <person name="Malik S.B."/>
            <person name="Logsdon J.M. Jr."/>
            <person name="Henze K."/>
            <person name="Gupta A."/>
            <person name="Wang C.C."/>
            <person name="Dunne R.L."/>
            <person name="Upcroft J.A."/>
            <person name="Upcroft P."/>
            <person name="White O."/>
            <person name="Salzberg S.L."/>
            <person name="Tang P."/>
            <person name="Chiu C.-H."/>
            <person name="Lee Y.-S."/>
            <person name="Embley T.M."/>
            <person name="Coombs G.H."/>
            <person name="Mottram J.C."/>
            <person name="Tachezy J."/>
            <person name="Fraser-Liggett C.M."/>
            <person name="Johnson P.J."/>
        </authorList>
    </citation>
    <scope>NUCLEOTIDE SEQUENCE [LARGE SCALE GENOMIC DNA]</scope>
    <source>
        <strain evidence="4">G3</strain>
    </source>
</reference>
<proteinExistence type="predicted"/>
<dbReference type="PROSITE" id="PS50297">
    <property type="entry name" value="ANK_REP_REGION"/>
    <property type="match status" value="8"/>
</dbReference>
<dbReference type="Proteomes" id="UP000001542">
    <property type="component" value="Unassembled WGS sequence"/>
</dbReference>
<accession>A2DBS1</accession>
<dbReference type="STRING" id="5722.A2DBS1"/>
<dbReference type="eggNOG" id="KOG0502">
    <property type="taxonomic scope" value="Eukaryota"/>
</dbReference>
<dbReference type="SMR" id="A2DBS1"/>
<dbReference type="AlphaFoldDB" id="A2DBS1"/>
<evidence type="ECO:0000256" key="1">
    <source>
        <dbReference type="ARBA" id="ARBA00022737"/>
    </source>
</evidence>
<feature type="repeat" description="ANK" evidence="3">
    <location>
        <begin position="344"/>
        <end position="376"/>
    </location>
</feature>
<feature type="repeat" description="ANK" evidence="3">
    <location>
        <begin position="509"/>
        <end position="541"/>
    </location>
</feature>
<dbReference type="SUPFAM" id="SSF48403">
    <property type="entry name" value="Ankyrin repeat"/>
    <property type="match status" value="1"/>
</dbReference>
<dbReference type="VEuPathDB" id="TrichDB:TVAG_094490"/>
<dbReference type="OrthoDB" id="163438at2759"/>
<dbReference type="EMBL" id="DS113185">
    <property type="protein sequence ID" value="EAY22274.1"/>
    <property type="molecule type" value="Genomic_DNA"/>
</dbReference>
<evidence type="ECO:0000256" key="2">
    <source>
        <dbReference type="ARBA" id="ARBA00023043"/>
    </source>
</evidence>
<dbReference type="InterPro" id="IPR011333">
    <property type="entry name" value="SKP1/BTB/POZ_sf"/>
</dbReference>
<dbReference type="SMART" id="SM00248">
    <property type="entry name" value="ANK"/>
    <property type="match status" value="9"/>
</dbReference>
<feature type="repeat" description="ANK" evidence="3">
    <location>
        <begin position="311"/>
        <end position="343"/>
    </location>
</feature>
<dbReference type="KEGG" id="tva:5467828"/>